<dbReference type="PANTHER" id="PTHR19211">
    <property type="entry name" value="ATP-BINDING TRANSPORT PROTEIN-RELATED"/>
    <property type="match status" value="1"/>
</dbReference>
<reference evidence="5 6" key="1">
    <citation type="submission" date="2024-09" db="EMBL/GenBank/DDBJ databases">
        <authorList>
            <person name="Sun Q."/>
            <person name="Mori K."/>
        </authorList>
    </citation>
    <scope>NUCLEOTIDE SEQUENCE [LARGE SCALE GENOMIC DNA]</scope>
    <source>
        <strain evidence="5 6">JCM 11411</strain>
    </source>
</reference>
<gene>
    <name evidence="5" type="ORF">ACFFQ6_17705</name>
</gene>
<dbReference type="PANTHER" id="PTHR19211:SF14">
    <property type="entry name" value="ATP-BINDING CASSETTE SUB-FAMILY F MEMBER 1"/>
    <property type="match status" value="1"/>
</dbReference>
<evidence type="ECO:0000256" key="2">
    <source>
        <dbReference type="ARBA" id="ARBA00022741"/>
    </source>
</evidence>
<dbReference type="SUPFAM" id="SSF52540">
    <property type="entry name" value="P-loop containing nucleoside triphosphate hydrolases"/>
    <property type="match status" value="2"/>
</dbReference>
<comment type="caution">
    <text evidence="5">The sequence shown here is derived from an EMBL/GenBank/DDBJ whole genome shotgun (WGS) entry which is preliminary data.</text>
</comment>
<proteinExistence type="predicted"/>
<dbReference type="InterPro" id="IPR003593">
    <property type="entry name" value="AAA+_ATPase"/>
</dbReference>
<dbReference type="InterPro" id="IPR027417">
    <property type="entry name" value="P-loop_NTPase"/>
</dbReference>
<evidence type="ECO:0000313" key="6">
    <source>
        <dbReference type="Proteomes" id="UP001589587"/>
    </source>
</evidence>
<dbReference type="PROSITE" id="PS50893">
    <property type="entry name" value="ABC_TRANSPORTER_2"/>
    <property type="match status" value="2"/>
</dbReference>
<evidence type="ECO:0000259" key="4">
    <source>
        <dbReference type="PROSITE" id="PS50893"/>
    </source>
</evidence>
<evidence type="ECO:0000313" key="5">
    <source>
        <dbReference type="EMBL" id="MFB9781529.1"/>
    </source>
</evidence>
<accession>A0ABV5XGC2</accession>
<keyword evidence="3 5" id="KW-0067">ATP-binding</keyword>
<keyword evidence="6" id="KW-1185">Reference proteome</keyword>
<dbReference type="GO" id="GO:0005524">
    <property type="term" value="F:ATP binding"/>
    <property type="evidence" value="ECO:0007669"/>
    <property type="project" value="UniProtKB-KW"/>
</dbReference>
<keyword evidence="2" id="KW-0547">Nucleotide-binding</keyword>
<keyword evidence="1" id="KW-0677">Repeat</keyword>
<sequence length="549" mass="59193">MPDSAITPARSHAQLVVSDVAVSFGGVPVLSGVDLAVTSSSRWAVVGENGRGKSTLLHVLAGTLQPDSGTVTRVGTLGLAQQEMLTTDTRTVGRVVADAIADSLCALAELDAASLGLASGETKDDERFATALEQAERLDAWNAERRVRIALAALSAETDHSRRLTELSVGQRYRVRLACLLGVSDDFLLLDEPTNHLDCVGLDYLTERLRARAGGVVVVSHDRAFLADVAQNVFDLDPTPDGRPRVYGDGYAGYRAGREGERARWEQDYERQKVETARLREDLITAQNRLVSGWRPGKGAGKHQRATRAAGLVQSVHRRREALESQRLPVPQPPQRLRFPDLPTRSGVSLLVASGVTVTGRLVVPTSLRVDGRSKHVVTGPNGSGKSTLLSVLAGKVDPTTGRSHTAHCARVVLLQQESSLPPEQRVGEFYSSRVDELVAVGTIQTSSAVSLSELGLLRAYEMSKRIGELSMGQQRRLDLALALACRPHVLLLDEPTNHLSIALVDELTEALSATEAAVVVSTHDRQILRDTDGWPNLRLSGDECEVSA</sequence>
<protein>
    <submittedName>
        <fullName evidence="5">ABC-F family ATP-binding cassette domain-containing protein</fullName>
    </submittedName>
</protein>
<dbReference type="Proteomes" id="UP001589587">
    <property type="component" value="Unassembled WGS sequence"/>
</dbReference>
<dbReference type="GeneID" id="93800812"/>
<evidence type="ECO:0000256" key="3">
    <source>
        <dbReference type="ARBA" id="ARBA00022840"/>
    </source>
</evidence>
<dbReference type="SMART" id="SM00382">
    <property type="entry name" value="AAA"/>
    <property type="match status" value="2"/>
</dbReference>
<organism evidence="5 6">
    <name type="scientific">Rhodococcus baikonurensis</name>
    <dbReference type="NCBI Taxonomy" id="172041"/>
    <lineage>
        <taxon>Bacteria</taxon>
        <taxon>Bacillati</taxon>
        <taxon>Actinomycetota</taxon>
        <taxon>Actinomycetes</taxon>
        <taxon>Mycobacteriales</taxon>
        <taxon>Nocardiaceae</taxon>
        <taxon>Rhodococcus</taxon>
        <taxon>Rhodococcus erythropolis group</taxon>
    </lineage>
</organism>
<dbReference type="InterPro" id="IPR050611">
    <property type="entry name" value="ABCF"/>
</dbReference>
<dbReference type="EMBL" id="JBHMAS010000049">
    <property type="protein sequence ID" value="MFB9781529.1"/>
    <property type="molecule type" value="Genomic_DNA"/>
</dbReference>
<dbReference type="RefSeq" id="WP_298776996.1">
    <property type="nucleotide sequence ID" value="NZ_JBEUOO010000020.1"/>
</dbReference>
<evidence type="ECO:0000256" key="1">
    <source>
        <dbReference type="ARBA" id="ARBA00022737"/>
    </source>
</evidence>
<feature type="domain" description="ABC transporter" evidence="4">
    <location>
        <begin position="15"/>
        <end position="281"/>
    </location>
</feature>
<name>A0ABV5XGC2_9NOCA</name>
<dbReference type="Pfam" id="PF00005">
    <property type="entry name" value="ABC_tran"/>
    <property type="match status" value="2"/>
</dbReference>
<feature type="domain" description="ABC transporter" evidence="4">
    <location>
        <begin position="337"/>
        <end position="549"/>
    </location>
</feature>
<dbReference type="InterPro" id="IPR003439">
    <property type="entry name" value="ABC_transporter-like_ATP-bd"/>
</dbReference>
<dbReference type="Gene3D" id="3.40.50.300">
    <property type="entry name" value="P-loop containing nucleotide triphosphate hydrolases"/>
    <property type="match status" value="2"/>
</dbReference>